<name>A0A935CDG4_9BACT</name>
<accession>A0A935CDG4</accession>
<dbReference type="AlphaFoldDB" id="A0A935CDG4"/>
<gene>
    <name evidence="1" type="ORF">JKA74_17755</name>
</gene>
<dbReference type="EMBL" id="JAEQBW010000012">
    <property type="protein sequence ID" value="MBK6266893.1"/>
    <property type="molecule type" value="Genomic_DNA"/>
</dbReference>
<comment type="caution">
    <text evidence="1">The sequence shown here is derived from an EMBL/GenBank/DDBJ whole genome shotgun (WGS) entry which is preliminary data.</text>
</comment>
<protein>
    <submittedName>
        <fullName evidence="1">Uncharacterized protein</fullName>
    </submittedName>
</protein>
<proteinExistence type="predicted"/>
<dbReference type="Proteomes" id="UP000611723">
    <property type="component" value="Unassembled WGS sequence"/>
</dbReference>
<sequence>MKLLILSLMTFIVINNYNLGITSITTHQIPNSAGRDQAFVVSGSSIPGDCRFLRWSSIPSGATLWGSVTNKTLSITWNQSAIGTTQTIEATCLCGTSRDNLEEVVVTQSYTIIP</sequence>
<keyword evidence="2" id="KW-1185">Reference proteome</keyword>
<reference evidence="1" key="1">
    <citation type="submission" date="2021-01" db="EMBL/GenBank/DDBJ databases">
        <title>Marivirga aurantiaca sp. nov., isolated from intertidal surface sediments.</title>
        <authorList>
            <person name="Zhang M."/>
        </authorList>
    </citation>
    <scope>NUCLEOTIDE SEQUENCE</scope>
    <source>
        <strain evidence="1">S37H4</strain>
    </source>
</reference>
<evidence type="ECO:0000313" key="1">
    <source>
        <dbReference type="EMBL" id="MBK6266893.1"/>
    </source>
</evidence>
<organism evidence="1 2">
    <name type="scientific">Marivirga aurantiaca</name>
    <dbReference type="NCBI Taxonomy" id="2802615"/>
    <lineage>
        <taxon>Bacteria</taxon>
        <taxon>Pseudomonadati</taxon>
        <taxon>Bacteroidota</taxon>
        <taxon>Cytophagia</taxon>
        <taxon>Cytophagales</taxon>
        <taxon>Marivirgaceae</taxon>
        <taxon>Marivirga</taxon>
    </lineage>
</organism>
<dbReference type="RefSeq" id="WP_201432579.1">
    <property type="nucleotide sequence ID" value="NZ_JAEQBW010000012.1"/>
</dbReference>
<evidence type="ECO:0000313" key="2">
    <source>
        <dbReference type="Proteomes" id="UP000611723"/>
    </source>
</evidence>